<dbReference type="Pfam" id="PF06230">
    <property type="entry name" value="LpxI_C"/>
    <property type="match status" value="1"/>
</dbReference>
<proteinExistence type="inferred from homology"/>
<dbReference type="AlphaFoldDB" id="A0A212J850"/>
<sequence length="675" mass="69589">MGETGKIGIIAGGGDLPRLLLSACRAAGREPFVLAIEGYAAPDLTAGTEHAWVRLGALGEAFRALKRAGVVEVVFAGAIRRPSLAALKPDARGAAFLARVGGKALGDDGLLRAVAAEFAREGLALKGAHELLSDVLAREGLYGSLAPDAAALADVARGVDVAKGVGALDVGQGAVVQQGIVLAVEAVEGTDSMLGRCAELRREGPGGVLVKVCKPGQDRRLDLPTIGVDTVEAAAAAGLRGIAVEAGAALVLDAAAVGARADALGLFVQGLAAEPPLVYLVAGEPSGDILGARLMRALKARTGGAVRFAGVGGESMAEEGLTSLFPQADIAVMGLAEVIPKIPTVLRRVRAVADDVVAKRPAVVVTIDSLGFNGRVAKALIARGSRIPRVHYVAPMVWAWKPGRAKAIAKLFDHLLCLLGFEPPYFTPHGLAATHVGHPVIEGGAGTGDGADFRIRHGIAAAETVLCVLPGSRRNEVARMLPVLRDAVDRLRARHPDLQVVIPTVATVAATVEAETRTWARPPHIVRGEAERWNAFAAADAALATSGTVTLELACAGVPFVIGYRGSPASAWLARKLISIKYATLLNHVANRMIVPEFLQEDCTAEALAAAADRLLCDAGARADFLREARAALAQLVGPFASPSAEAAEVVLKLGRIPVAPAAPPPHIDGASPHL</sequence>
<protein>
    <recommendedName>
        <fullName evidence="4 11">Lipid-A-disaccharide synthase</fullName>
        <ecNumber evidence="3 11">2.4.1.182</ecNumber>
    </recommendedName>
</protein>
<keyword evidence="8 14" id="KW-0808">Transferase</keyword>
<dbReference type="InterPro" id="IPR003835">
    <property type="entry name" value="Glyco_trans_19"/>
</dbReference>
<comment type="similarity">
    <text evidence="2">Belongs to the LpxB family.</text>
</comment>
<accession>A0A212J850</accession>
<evidence type="ECO:0000259" key="13">
    <source>
        <dbReference type="Pfam" id="PF17930"/>
    </source>
</evidence>
<evidence type="ECO:0000256" key="3">
    <source>
        <dbReference type="ARBA" id="ARBA00012687"/>
    </source>
</evidence>
<dbReference type="Gene3D" id="3.40.140.80">
    <property type="match status" value="1"/>
</dbReference>
<dbReference type="PANTHER" id="PTHR30372">
    <property type="entry name" value="LIPID-A-DISACCHARIDE SYNTHASE"/>
    <property type="match status" value="1"/>
</dbReference>
<dbReference type="EMBL" id="FLUO01000001">
    <property type="protein sequence ID" value="SBV95596.1"/>
    <property type="molecule type" value="Genomic_DNA"/>
</dbReference>
<evidence type="ECO:0000256" key="2">
    <source>
        <dbReference type="ARBA" id="ARBA00007868"/>
    </source>
</evidence>
<keyword evidence="5" id="KW-0444">Lipid biosynthesis</keyword>
<evidence type="ECO:0000256" key="5">
    <source>
        <dbReference type="ARBA" id="ARBA00022516"/>
    </source>
</evidence>
<dbReference type="GO" id="GO:0008915">
    <property type="term" value="F:lipid-A-disaccharide synthase activity"/>
    <property type="evidence" value="ECO:0007669"/>
    <property type="project" value="UniProtKB-UniRule"/>
</dbReference>
<evidence type="ECO:0000313" key="14">
    <source>
        <dbReference type="EMBL" id="SBV95596.1"/>
    </source>
</evidence>
<feature type="domain" description="LpxI N-terminal" evidence="13">
    <location>
        <begin position="6"/>
        <end position="134"/>
    </location>
</feature>
<dbReference type="SUPFAM" id="SSF53756">
    <property type="entry name" value="UDP-Glycosyltransferase/glycogen phosphorylase"/>
    <property type="match status" value="1"/>
</dbReference>
<keyword evidence="6" id="KW-0441">Lipid A biosynthesis</keyword>
<evidence type="ECO:0000256" key="4">
    <source>
        <dbReference type="ARBA" id="ARBA00020902"/>
    </source>
</evidence>
<dbReference type="Gene3D" id="3.40.50.20">
    <property type="match status" value="1"/>
</dbReference>
<dbReference type="InterPro" id="IPR041255">
    <property type="entry name" value="LpxI_N"/>
</dbReference>
<evidence type="ECO:0000256" key="11">
    <source>
        <dbReference type="NCBIfam" id="TIGR00215"/>
    </source>
</evidence>
<dbReference type="InterPro" id="IPR043167">
    <property type="entry name" value="LpxI_C_sf"/>
</dbReference>
<dbReference type="Gene3D" id="3.40.50.2000">
    <property type="entry name" value="Glycogen Phosphorylase B"/>
    <property type="match status" value="1"/>
</dbReference>
<gene>
    <name evidence="14" type="ORF">KL86APRO_10654</name>
</gene>
<dbReference type="EC" id="2.4.1.182" evidence="3 11"/>
<dbReference type="InterPro" id="IPR010415">
    <property type="entry name" value="LpxI_C"/>
</dbReference>
<dbReference type="Pfam" id="PF02684">
    <property type="entry name" value="LpxB"/>
    <property type="match status" value="1"/>
</dbReference>
<name>A0A212J850_9PROT</name>
<reference evidence="14" key="1">
    <citation type="submission" date="2016-04" db="EMBL/GenBank/DDBJ databases">
        <authorList>
            <person name="Evans L.H."/>
            <person name="Alamgir A."/>
            <person name="Owens N."/>
            <person name="Weber N.D."/>
            <person name="Virtaneva K."/>
            <person name="Barbian K."/>
            <person name="Babar A."/>
            <person name="Rosenke K."/>
        </authorList>
    </citation>
    <scope>NUCLEOTIDE SEQUENCE</scope>
    <source>
        <strain evidence="14">86</strain>
    </source>
</reference>
<evidence type="ECO:0000256" key="1">
    <source>
        <dbReference type="ARBA" id="ARBA00002056"/>
    </source>
</evidence>
<evidence type="ECO:0000256" key="10">
    <source>
        <dbReference type="ARBA" id="ARBA00048975"/>
    </source>
</evidence>
<dbReference type="GO" id="GO:0005543">
    <property type="term" value="F:phospholipid binding"/>
    <property type="evidence" value="ECO:0007669"/>
    <property type="project" value="TreeGrafter"/>
</dbReference>
<feature type="domain" description="LpxI C-terminal" evidence="12">
    <location>
        <begin position="139"/>
        <end position="268"/>
    </location>
</feature>
<evidence type="ECO:0000256" key="8">
    <source>
        <dbReference type="ARBA" id="ARBA00022679"/>
    </source>
</evidence>
<dbReference type="Pfam" id="PF17930">
    <property type="entry name" value="LpxI_N"/>
    <property type="match status" value="1"/>
</dbReference>
<keyword evidence="7 14" id="KW-0328">Glycosyltransferase</keyword>
<organism evidence="14">
    <name type="scientific">uncultured Alphaproteobacteria bacterium</name>
    <dbReference type="NCBI Taxonomy" id="91750"/>
    <lineage>
        <taxon>Bacteria</taxon>
        <taxon>Pseudomonadati</taxon>
        <taxon>Pseudomonadota</taxon>
        <taxon>Alphaproteobacteria</taxon>
        <taxon>environmental samples</taxon>
    </lineage>
</organism>
<dbReference type="NCBIfam" id="TIGR00215">
    <property type="entry name" value="lpxB"/>
    <property type="match status" value="1"/>
</dbReference>
<dbReference type="GO" id="GO:0009245">
    <property type="term" value="P:lipid A biosynthetic process"/>
    <property type="evidence" value="ECO:0007669"/>
    <property type="project" value="UniProtKB-UniRule"/>
</dbReference>
<evidence type="ECO:0000256" key="6">
    <source>
        <dbReference type="ARBA" id="ARBA00022556"/>
    </source>
</evidence>
<keyword evidence="9" id="KW-0443">Lipid metabolism</keyword>
<comment type="function">
    <text evidence="1">Condensation of UDP-2,3-diacylglucosamine and 2,3-diacylglucosamine-1-phosphate to form lipid A disaccharide, a precursor of lipid A, a phosphorylated glycolipid that anchors the lipopolysaccharide to the outer membrane of the cell.</text>
</comment>
<evidence type="ECO:0000256" key="7">
    <source>
        <dbReference type="ARBA" id="ARBA00022676"/>
    </source>
</evidence>
<evidence type="ECO:0000256" key="9">
    <source>
        <dbReference type="ARBA" id="ARBA00023098"/>
    </source>
</evidence>
<dbReference type="GO" id="GO:0016020">
    <property type="term" value="C:membrane"/>
    <property type="evidence" value="ECO:0007669"/>
    <property type="project" value="GOC"/>
</dbReference>
<comment type="catalytic activity">
    <reaction evidence="10">
        <text>a lipid X + a UDP-2-N,3-O-bis[(3R)-3-hydroxyacyl]-alpha-D-glucosamine = a lipid A disaccharide + UDP + H(+)</text>
        <dbReference type="Rhea" id="RHEA:67828"/>
        <dbReference type="ChEBI" id="CHEBI:15378"/>
        <dbReference type="ChEBI" id="CHEBI:58223"/>
        <dbReference type="ChEBI" id="CHEBI:137748"/>
        <dbReference type="ChEBI" id="CHEBI:176338"/>
        <dbReference type="ChEBI" id="CHEBI:176343"/>
        <dbReference type="EC" id="2.4.1.182"/>
    </reaction>
</comment>
<dbReference type="PANTHER" id="PTHR30372:SF4">
    <property type="entry name" value="LIPID-A-DISACCHARIDE SYNTHASE, MITOCHONDRIAL-RELATED"/>
    <property type="match status" value="1"/>
</dbReference>
<evidence type="ECO:0000259" key="12">
    <source>
        <dbReference type="Pfam" id="PF06230"/>
    </source>
</evidence>